<name>A0A2P5YX78_GOSBA</name>
<evidence type="ECO:0000313" key="1">
    <source>
        <dbReference type="EMBL" id="PPS20194.1"/>
    </source>
</evidence>
<accession>A0A2P5YX78</accession>
<protein>
    <submittedName>
        <fullName evidence="1">Uncharacterized protein</fullName>
    </submittedName>
</protein>
<dbReference type="AlphaFoldDB" id="A0A2P5YX78"/>
<evidence type="ECO:0000313" key="2">
    <source>
        <dbReference type="Proteomes" id="UP000239757"/>
    </source>
</evidence>
<organism evidence="1 2">
    <name type="scientific">Gossypium barbadense</name>
    <name type="common">Sea Island cotton</name>
    <name type="synonym">Hibiscus barbadensis</name>
    <dbReference type="NCBI Taxonomy" id="3634"/>
    <lineage>
        <taxon>Eukaryota</taxon>
        <taxon>Viridiplantae</taxon>
        <taxon>Streptophyta</taxon>
        <taxon>Embryophyta</taxon>
        <taxon>Tracheophyta</taxon>
        <taxon>Spermatophyta</taxon>
        <taxon>Magnoliopsida</taxon>
        <taxon>eudicotyledons</taxon>
        <taxon>Gunneridae</taxon>
        <taxon>Pentapetalae</taxon>
        <taxon>rosids</taxon>
        <taxon>malvids</taxon>
        <taxon>Malvales</taxon>
        <taxon>Malvaceae</taxon>
        <taxon>Malvoideae</taxon>
        <taxon>Gossypium</taxon>
    </lineage>
</organism>
<reference evidence="1 2" key="1">
    <citation type="submission" date="2015-01" db="EMBL/GenBank/DDBJ databases">
        <title>Genome of allotetraploid Gossypium barbadense reveals genomic plasticity and fiber elongation in cotton evolution.</title>
        <authorList>
            <person name="Chen X."/>
            <person name="Liu X."/>
            <person name="Zhao B."/>
            <person name="Zheng H."/>
            <person name="Hu Y."/>
            <person name="Lu G."/>
            <person name="Yang C."/>
            <person name="Chen J."/>
            <person name="Shan C."/>
            <person name="Zhang L."/>
            <person name="Zhou Y."/>
            <person name="Wang L."/>
            <person name="Guo W."/>
            <person name="Bai Y."/>
            <person name="Ruan J."/>
            <person name="Shangguan X."/>
            <person name="Mao Y."/>
            <person name="Jiang J."/>
            <person name="Zhu Y."/>
            <person name="Lei J."/>
            <person name="Kang H."/>
            <person name="Chen S."/>
            <person name="He X."/>
            <person name="Wang R."/>
            <person name="Wang Y."/>
            <person name="Chen J."/>
            <person name="Wang L."/>
            <person name="Yu S."/>
            <person name="Wang B."/>
            <person name="Wei J."/>
            <person name="Song S."/>
            <person name="Lu X."/>
            <person name="Gao Z."/>
            <person name="Gu W."/>
            <person name="Deng X."/>
            <person name="Ma D."/>
            <person name="Wang S."/>
            <person name="Liang W."/>
            <person name="Fang L."/>
            <person name="Cai C."/>
            <person name="Zhu X."/>
            <person name="Zhou B."/>
            <person name="Zhang Y."/>
            <person name="Chen Z."/>
            <person name="Xu S."/>
            <person name="Zhu R."/>
            <person name="Wang S."/>
            <person name="Zhang T."/>
            <person name="Zhao G."/>
        </authorList>
    </citation>
    <scope>NUCLEOTIDE SEQUENCE [LARGE SCALE GENOMIC DNA]</scope>
    <source>
        <strain evidence="2">cv. Xinhai21</strain>
        <tissue evidence="1">Leaf</tissue>
    </source>
</reference>
<sequence length="163" mass="18293">MEGIRSHISKRICRRAPPLPTVSLGTTGGTFSNTPGKIHQHRLMLRLDHSRTVQGIDSHPITEILTCHPSPHRDRAVREYRRRAWRMGTYSTSLILSPLPFAIRQSDIGREFFPSPLCNSPGAILQSPQHCSTSIFPHPHQSGVPTGHLDYAPYEDGRATTWI</sequence>
<proteinExistence type="predicted"/>
<gene>
    <name evidence="1" type="ORF">GOBAR_AA00396</name>
</gene>
<dbReference type="Proteomes" id="UP000239757">
    <property type="component" value="Unassembled WGS sequence"/>
</dbReference>
<dbReference type="EMBL" id="KZ662711">
    <property type="protein sequence ID" value="PPS20194.1"/>
    <property type="molecule type" value="Genomic_DNA"/>
</dbReference>